<dbReference type="SUPFAM" id="SSF47895">
    <property type="entry name" value="Transducin (alpha subunit), insertion domain"/>
    <property type="match status" value="1"/>
</dbReference>
<evidence type="ECO:0000256" key="3">
    <source>
        <dbReference type="ARBA" id="ARBA00023134"/>
    </source>
</evidence>
<evidence type="ECO:0000256" key="2">
    <source>
        <dbReference type="ARBA" id="ARBA00022741"/>
    </source>
</evidence>
<evidence type="ECO:0000256" key="5">
    <source>
        <dbReference type="SAM" id="MobiDB-lite"/>
    </source>
</evidence>
<dbReference type="FunFam" id="3.40.50.300:FF:000692">
    <property type="entry name" value="Guanine nucleotide-binding protein subunit alpha"/>
    <property type="match status" value="1"/>
</dbReference>
<dbReference type="GO" id="GO:0003924">
    <property type="term" value="F:GTPase activity"/>
    <property type="evidence" value="ECO:0007669"/>
    <property type="project" value="InterPro"/>
</dbReference>
<gene>
    <name evidence="6" type="ORF">EST38_g13246</name>
</gene>
<dbReference type="GO" id="GO:0005525">
    <property type="term" value="F:GTP binding"/>
    <property type="evidence" value="ECO:0007669"/>
    <property type="project" value="UniProtKB-KW"/>
</dbReference>
<dbReference type="OrthoDB" id="5817230at2759"/>
<dbReference type="PANTHER" id="PTHR10218:SF360">
    <property type="entry name" value="GUANINE NUCLEOTIDE-BINDING PROTEIN SUBUNIT ALPHA HOMOLOG"/>
    <property type="match status" value="1"/>
</dbReference>
<dbReference type="GO" id="GO:0001664">
    <property type="term" value="F:G protein-coupled receptor binding"/>
    <property type="evidence" value="ECO:0007669"/>
    <property type="project" value="TreeGrafter"/>
</dbReference>
<dbReference type="PRINTS" id="PR00318">
    <property type="entry name" value="GPROTEINA"/>
</dbReference>
<dbReference type="SMART" id="SM00275">
    <property type="entry name" value="G_alpha"/>
    <property type="match status" value="1"/>
</dbReference>
<feature type="region of interest" description="Disordered" evidence="5">
    <location>
        <begin position="1"/>
        <end position="45"/>
    </location>
</feature>
<dbReference type="Proteomes" id="UP000290288">
    <property type="component" value="Unassembled WGS sequence"/>
</dbReference>
<comment type="caution">
    <text evidence="6">The sequence shown here is derived from an EMBL/GenBank/DDBJ whole genome shotgun (WGS) entry which is preliminary data.</text>
</comment>
<dbReference type="Pfam" id="PF00503">
    <property type="entry name" value="G-alpha"/>
    <property type="match status" value="1"/>
</dbReference>
<keyword evidence="1" id="KW-0479">Metal-binding</keyword>
<dbReference type="Gene3D" id="1.10.400.10">
    <property type="entry name" value="GI Alpha 1, domain 2-like"/>
    <property type="match status" value="1"/>
</dbReference>
<evidence type="ECO:0000256" key="4">
    <source>
        <dbReference type="ARBA" id="ARBA00023224"/>
    </source>
</evidence>
<dbReference type="InterPro" id="IPR027417">
    <property type="entry name" value="P-loop_NTPase"/>
</dbReference>
<accession>A0A4Q2D149</accession>
<evidence type="ECO:0000313" key="7">
    <source>
        <dbReference type="Proteomes" id="UP000290288"/>
    </source>
</evidence>
<dbReference type="InterPro" id="IPR001019">
    <property type="entry name" value="Gprotein_alpha_su"/>
</dbReference>
<feature type="region of interest" description="Disordered" evidence="5">
    <location>
        <begin position="153"/>
        <end position="178"/>
    </location>
</feature>
<evidence type="ECO:0000313" key="6">
    <source>
        <dbReference type="EMBL" id="RXW12609.1"/>
    </source>
</evidence>
<organism evidence="6 7">
    <name type="scientific">Candolleomyces aberdarensis</name>
    <dbReference type="NCBI Taxonomy" id="2316362"/>
    <lineage>
        <taxon>Eukaryota</taxon>
        <taxon>Fungi</taxon>
        <taxon>Dikarya</taxon>
        <taxon>Basidiomycota</taxon>
        <taxon>Agaricomycotina</taxon>
        <taxon>Agaricomycetes</taxon>
        <taxon>Agaricomycetidae</taxon>
        <taxon>Agaricales</taxon>
        <taxon>Agaricineae</taxon>
        <taxon>Psathyrellaceae</taxon>
        <taxon>Candolleomyces</taxon>
    </lineage>
</organism>
<dbReference type="PANTHER" id="PTHR10218">
    <property type="entry name" value="GTP-BINDING PROTEIN ALPHA SUBUNIT"/>
    <property type="match status" value="1"/>
</dbReference>
<dbReference type="AlphaFoldDB" id="A0A4Q2D149"/>
<reference evidence="6 7" key="1">
    <citation type="submission" date="2019-01" db="EMBL/GenBank/DDBJ databases">
        <title>Draft genome sequence of Psathyrella aberdarensis IHI B618.</title>
        <authorList>
            <person name="Buettner E."/>
            <person name="Kellner H."/>
        </authorList>
    </citation>
    <scope>NUCLEOTIDE SEQUENCE [LARGE SCALE GENOMIC DNA]</scope>
    <source>
        <strain evidence="6 7">IHI B618</strain>
    </source>
</reference>
<dbReference type="PROSITE" id="PS51882">
    <property type="entry name" value="G_ALPHA"/>
    <property type="match status" value="1"/>
</dbReference>
<dbReference type="STRING" id="2316362.A0A4Q2D149"/>
<dbReference type="InterPro" id="IPR011025">
    <property type="entry name" value="GproteinA_insert"/>
</dbReference>
<sequence length="435" mass="49819">MAEDTYHGDNPFVASLKPPKNETPTERATREAREAEAKRRSDEIDQELRTERENLRRTRRNELKAVFIGDSDSGRLDMVKSLRMRFAQEEWESELAMWKPMIQLKILKAVVTILDALRSDLDGEALVGSPPDDTHWNVATEYPLEMPSCGDAAPSGRLESMSSGSDDADISGGDDGSIQDKHRRLLMRLSPIRRAEEKLRRWLATSIEANSPSHAGKESEEATVLIACCQEDITMLWTDEMVKSVLRKRKIQLEESGQFLLADLDRIASPGYVPSDEDVARVRSRTGIQEYRIKLERTLTGAIPGEDMCLYDIASWRTARSTWMPYFEGVDTVVFFASISCFDECLPEDPRVNRLGHSFLLWREICKSRFFNESGLVLFLTKCDFLQRKLERGVKVKNYLSSYGDRRNDFETVSKFREIILRKHIEKNLEPTPLV</sequence>
<dbReference type="GO" id="GO:0046872">
    <property type="term" value="F:metal ion binding"/>
    <property type="evidence" value="ECO:0007669"/>
    <property type="project" value="UniProtKB-KW"/>
</dbReference>
<proteinExistence type="predicted"/>
<evidence type="ECO:0008006" key="8">
    <source>
        <dbReference type="Google" id="ProtNLM"/>
    </source>
</evidence>
<name>A0A4Q2D149_9AGAR</name>
<keyword evidence="2" id="KW-0547">Nucleotide-binding</keyword>
<keyword evidence="4" id="KW-0807">Transducer</keyword>
<protein>
    <recommendedName>
        <fullName evidence="8">G-alpha-domain-containing protein</fullName>
    </recommendedName>
</protein>
<dbReference type="SUPFAM" id="SSF52540">
    <property type="entry name" value="P-loop containing nucleoside triphosphate hydrolases"/>
    <property type="match status" value="1"/>
</dbReference>
<keyword evidence="3" id="KW-0342">GTP-binding</keyword>
<dbReference type="GO" id="GO:0005737">
    <property type="term" value="C:cytoplasm"/>
    <property type="evidence" value="ECO:0007669"/>
    <property type="project" value="TreeGrafter"/>
</dbReference>
<keyword evidence="7" id="KW-1185">Reference proteome</keyword>
<evidence type="ECO:0000256" key="1">
    <source>
        <dbReference type="ARBA" id="ARBA00022723"/>
    </source>
</evidence>
<dbReference type="GO" id="GO:0005834">
    <property type="term" value="C:heterotrimeric G-protein complex"/>
    <property type="evidence" value="ECO:0007669"/>
    <property type="project" value="TreeGrafter"/>
</dbReference>
<dbReference type="Gene3D" id="3.40.50.300">
    <property type="entry name" value="P-loop containing nucleotide triphosphate hydrolases"/>
    <property type="match status" value="1"/>
</dbReference>
<dbReference type="EMBL" id="SDEE01001182">
    <property type="protein sequence ID" value="RXW12609.1"/>
    <property type="molecule type" value="Genomic_DNA"/>
</dbReference>
<feature type="compositionally biased region" description="Basic and acidic residues" evidence="5">
    <location>
        <begin position="19"/>
        <end position="45"/>
    </location>
</feature>
<dbReference type="GO" id="GO:0007188">
    <property type="term" value="P:adenylate cyclase-modulating G protein-coupled receptor signaling pathway"/>
    <property type="evidence" value="ECO:0007669"/>
    <property type="project" value="TreeGrafter"/>
</dbReference>
<dbReference type="GO" id="GO:0031683">
    <property type="term" value="F:G-protein beta/gamma-subunit complex binding"/>
    <property type="evidence" value="ECO:0007669"/>
    <property type="project" value="InterPro"/>
</dbReference>